<comment type="caution">
    <text evidence="6">The sequence shown here is derived from an EMBL/GenBank/DDBJ whole genome shotgun (WGS) entry which is preliminary data.</text>
</comment>
<dbReference type="GO" id="GO:0004601">
    <property type="term" value="F:peroxidase activity"/>
    <property type="evidence" value="ECO:0007669"/>
    <property type="project" value="UniProtKB-KW"/>
</dbReference>
<evidence type="ECO:0000313" key="6">
    <source>
        <dbReference type="EMBL" id="GEO07376.1"/>
    </source>
</evidence>
<organism evidence="6 7">
    <name type="scientific">Adhaeribacter aerolatus</name>
    <dbReference type="NCBI Taxonomy" id="670289"/>
    <lineage>
        <taxon>Bacteria</taxon>
        <taxon>Pseudomonadati</taxon>
        <taxon>Bacteroidota</taxon>
        <taxon>Cytophagia</taxon>
        <taxon>Cytophagales</taxon>
        <taxon>Hymenobacteraceae</taxon>
        <taxon>Adhaeribacter</taxon>
    </lineage>
</organism>
<feature type="transmembrane region" description="Helical" evidence="5">
    <location>
        <begin position="12"/>
        <end position="33"/>
    </location>
</feature>
<dbReference type="PROSITE" id="PS51355">
    <property type="entry name" value="GLUTATHIONE_PEROXID_3"/>
    <property type="match status" value="1"/>
</dbReference>
<dbReference type="CDD" id="cd00340">
    <property type="entry name" value="GSH_Peroxidase"/>
    <property type="match status" value="1"/>
</dbReference>
<proteinExistence type="inferred from homology"/>
<dbReference type="EMBL" id="BJYS01000060">
    <property type="protein sequence ID" value="GEO07376.1"/>
    <property type="molecule type" value="Genomic_DNA"/>
</dbReference>
<dbReference type="FunFam" id="3.40.30.10:FF:000010">
    <property type="entry name" value="Glutathione peroxidase"/>
    <property type="match status" value="1"/>
</dbReference>
<dbReference type="SUPFAM" id="SSF52833">
    <property type="entry name" value="Thioredoxin-like"/>
    <property type="match status" value="1"/>
</dbReference>
<evidence type="ECO:0000313" key="7">
    <source>
        <dbReference type="Proteomes" id="UP000321532"/>
    </source>
</evidence>
<dbReference type="InterPro" id="IPR000889">
    <property type="entry name" value="Glutathione_peroxidase"/>
</dbReference>
<dbReference type="AlphaFoldDB" id="A0A512B5Y2"/>
<dbReference type="Pfam" id="PF00255">
    <property type="entry name" value="GSHPx"/>
    <property type="match status" value="1"/>
</dbReference>
<dbReference type="Gene3D" id="3.40.30.10">
    <property type="entry name" value="Glutaredoxin"/>
    <property type="match status" value="1"/>
</dbReference>
<dbReference type="PROSITE" id="PS51257">
    <property type="entry name" value="PROKAR_LIPOPROTEIN"/>
    <property type="match status" value="1"/>
</dbReference>
<evidence type="ECO:0000256" key="4">
    <source>
        <dbReference type="RuleBase" id="RU000499"/>
    </source>
</evidence>
<keyword evidence="5" id="KW-1133">Transmembrane helix</keyword>
<keyword evidence="3 4" id="KW-0560">Oxidoreductase</keyword>
<evidence type="ECO:0000256" key="3">
    <source>
        <dbReference type="ARBA" id="ARBA00023002"/>
    </source>
</evidence>
<keyword evidence="7" id="KW-1185">Reference proteome</keyword>
<reference evidence="6 7" key="1">
    <citation type="submission" date="2019-07" db="EMBL/GenBank/DDBJ databases">
        <title>Whole genome shotgun sequence of Adhaeribacter aerolatus NBRC 106133.</title>
        <authorList>
            <person name="Hosoyama A."/>
            <person name="Uohara A."/>
            <person name="Ohji S."/>
            <person name="Ichikawa N."/>
        </authorList>
    </citation>
    <scope>NUCLEOTIDE SEQUENCE [LARGE SCALE GENOMIC DNA]</scope>
    <source>
        <strain evidence="6 7">NBRC 106133</strain>
    </source>
</reference>
<dbReference type="InterPro" id="IPR036249">
    <property type="entry name" value="Thioredoxin-like_sf"/>
</dbReference>
<dbReference type="GO" id="GO:0034599">
    <property type="term" value="P:cellular response to oxidative stress"/>
    <property type="evidence" value="ECO:0007669"/>
    <property type="project" value="TreeGrafter"/>
</dbReference>
<keyword evidence="5" id="KW-0812">Transmembrane</keyword>
<evidence type="ECO:0000256" key="5">
    <source>
        <dbReference type="SAM" id="Phobius"/>
    </source>
</evidence>
<keyword evidence="5" id="KW-0472">Membrane</keyword>
<sequence length="213" mass="23983">MEKQPLLHSDKSYLKLFWAIVVCMGLAACGQLNSTPKNTTTMEDNTTIQARENAQRPSVYDFEFKTLQGELIALNEFKGRKMLLVNVASECGYTPQYKELQALYEKYGDRVVVLGFPANDFGGQEPGSNEEIATFCERNYGVQFPVFQKISVTGSDQHPLYKWLSDKSLNGVTNEAPNWNFCKYLIDEKGNLIKFFPSKVAPLSAEIVDAILD</sequence>
<dbReference type="PRINTS" id="PR01011">
    <property type="entry name" value="GLUTPROXDASE"/>
</dbReference>
<protein>
    <recommendedName>
        <fullName evidence="4">Glutathione peroxidase</fullName>
    </recommendedName>
</protein>
<gene>
    <name evidence="6" type="ORF">AAE02nite_50400</name>
</gene>
<accession>A0A512B5Y2</accession>
<dbReference type="PANTHER" id="PTHR11592:SF78">
    <property type="entry name" value="GLUTATHIONE PEROXIDASE"/>
    <property type="match status" value="1"/>
</dbReference>
<evidence type="ECO:0000256" key="1">
    <source>
        <dbReference type="ARBA" id="ARBA00006926"/>
    </source>
</evidence>
<dbReference type="PROSITE" id="PS00460">
    <property type="entry name" value="GLUTATHIONE_PEROXID_1"/>
    <property type="match status" value="1"/>
</dbReference>
<keyword evidence="2 4" id="KW-0575">Peroxidase</keyword>
<dbReference type="Proteomes" id="UP000321532">
    <property type="component" value="Unassembled WGS sequence"/>
</dbReference>
<comment type="similarity">
    <text evidence="1 4">Belongs to the glutathione peroxidase family.</text>
</comment>
<name>A0A512B5Y2_9BACT</name>
<dbReference type="InterPro" id="IPR029759">
    <property type="entry name" value="GPX_AS"/>
</dbReference>
<dbReference type="PANTHER" id="PTHR11592">
    <property type="entry name" value="GLUTATHIONE PEROXIDASE"/>
    <property type="match status" value="1"/>
</dbReference>
<evidence type="ECO:0000256" key="2">
    <source>
        <dbReference type="ARBA" id="ARBA00022559"/>
    </source>
</evidence>